<dbReference type="InterPro" id="IPR001296">
    <property type="entry name" value="Glyco_trans_1"/>
</dbReference>
<evidence type="ECO:0000259" key="3">
    <source>
        <dbReference type="Pfam" id="PF13439"/>
    </source>
</evidence>
<dbReference type="Pfam" id="PF00534">
    <property type="entry name" value="Glycos_transf_1"/>
    <property type="match status" value="1"/>
</dbReference>
<reference evidence="4" key="1">
    <citation type="submission" date="2020-05" db="EMBL/GenBank/DDBJ databases">
        <authorList>
            <person name="Chiriac C."/>
            <person name="Salcher M."/>
            <person name="Ghai R."/>
            <person name="Kavagutti S V."/>
        </authorList>
    </citation>
    <scope>NUCLEOTIDE SEQUENCE</scope>
</reference>
<name>A0A6J5YQB8_9ZZZZ</name>
<feature type="domain" description="Glycosyl transferase family 1" evidence="2">
    <location>
        <begin position="201"/>
        <end position="364"/>
    </location>
</feature>
<proteinExistence type="predicted"/>
<dbReference type="GO" id="GO:0009103">
    <property type="term" value="P:lipopolysaccharide biosynthetic process"/>
    <property type="evidence" value="ECO:0007669"/>
    <property type="project" value="TreeGrafter"/>
</dbReference>
<dbReference type="GO" id="GO:0009250">
    <property type="term" value="P:glucan biosynthetic process"/>
    <property type="evidence" value="ECO:0007669"/>
    <property type="project" value="InterPro"/>
</dbReference>
<dbReference type="PANTHER" id="PTHR46401:SF2">
    <property type="entry name" value="GLYCOSYLTRANSFERASE WBBK-RELATED"/>
    <property type="match status" value="1"/>
</dbReference>
<keyword evidence="1" id="KW-0808">Transferase</keyword>
<dbReference type="AlphaFoldDB" id="A0A6J5YQB8"/>
<accession>A0A6J5YQB8</accession>
<dbReference type="SUPFAM" id="SSF53756">
    <property type="entry name" value="UDP-Glycosyltransferase/glycogen phosphorylase"/>
    <property type="match status" value="1"/>
</dbReference>
<dbReference type="EMBL" id="CAESAG010000004">
    <property type="protein sequence ID" value="CAB4330033.1"/>
    <property type="molecule type" value="Genomic_DNA"/>
</dbReference>
<feature type="domain" description="Glycosyltransferase subfamily 4-like N-terminal" evidence="3">
    <location>
        <begin position="18"/>
        <end position="182"/>
    </location>
</feature>
<dbReference type="CDD" id="cd03801">
    <property type="entry name" value="GT4_PimA-like"/>
    <property type="match status" value="1"/>
</dbReference>
<evidence type="ECO:0000256" key="1">
    <source>
        <dbReference type="ARBA" id="ARBA00022679"/>
    </source>
</evidence>
<dbReference type="PANTHER" id="PTHR46401">
    <property type="entry name" value="GLYCOSYLTRANSFERASE WBBK-RELATED"/>
    <property type="match status" value="1"/>
</dbReference>
<gene>
    <name evidence="4" type="ORF">UFOPK4080_00085</name>
</gene>
<protein>
    <submittedName>
        <fullName evidence="4">Unannotated protein</fullName>
    </submittedName>
</protein>
<organism evidence="4">
    <name type="scientific">freshwater metagenome</name>
    <dbReference type="NCBI Taxonomy" id="449393"/>
    <lineage>
        <taxon>unclassified sequences</taxon>
        <taxon>metagenomes</taxon>
        <taxon>ecological metagenomes</taxon>
    </lineage>
</organism>
<dbReference type="InterPro" id="IPR011875">
    <property type="entry name" value="M1P_synthase"/>
</dbReference>
<evidence type="ECO:0000259" key="2">
    <source>
        <dbReference type="Pfam" id="PF00534"/>
    </source>
</evidence>
<dbReference type="NCBIfam" id="TIGR02149">
    <property type="entry name" value="glgA_Coryne"/>
    <property type="match status" value="1"/>
</dbReference>
<dbReference type="Pfam" id="PF13439">
    <property type="entry name" value="Glyco_transf_4"/>
    <property type="match status" value="1"/>
</dbReference>
<sequence>MSTTRIGIVTKEWPPAVYGGAGVHVVQLTEALRKVSGITVDVHCFGGARNDGSFGYETPVEFASSNPALQAIATDLAIASNLGDVDLIHSHTWYANMAGHTASLLYGTPHIVSAHSLEPLRPWKAEQLGGGYKISSWAEKTAYESAAAIIAVSDGMRADVISAYPDVDPAKILTIRNGVDTTKFAPNHDDSILKEFGITGRYAMFVGRITRQKGLAHLLRAWKNVPAEYGLVLAAGSPDEETVGNEVAGLIAELQATRPNVWWIKEMLPHDKLTAALTQADLFLCPSIYEPLGIVNLEAMGCQTAVLASRVGGIPEVVAHKVTGELVDYTSDHKKFESDLTDAISSLMSQPELLQQYGEAGRKRAISEFGWDAVAAQTISLYRSVIK</sequence>
<dbReference type="InterPro" id="IPR028098">
    <property type="entry name" value="Glyco_trans_4-like_N"/>
</dbReference>
<dbReference type="Gene3D" id="3.40.50.2000">
    <property type="entry name" value="Glycogen Phosphorylase B"/>
    <property type="match status" value="2"/>
</dbReference>
<evidence type="ECO:0000313" key="4">
    <source>
        <dbReference type="EMBL" id="CAB4330033.1"/>
    </source>
</evidence>
<dbReference type="GO" id="GO:0016757">
    <property type="term" value="F:glycosyltransferase activity"/>
    <property type="evidence" value="ECO:0007669"/>
    <property type="project" value="InterPro"/>
</dbReference>